<reference evidence="1" key="3">
    <citation type="submission" date="2025-08" db="UniProtKB">
        <authorList>
            <consortium name="Ensembl"/>
        </authorList>
    </citation>
    <scope>IDENTIFICATION</scope>
    <source>
        <strain evidence="1">17573</strain>
    </source>
</reference>
<dbReference type="PANTHER" id="PTHR46254">
    <property type="entry name" value="PROTEIN GVQW1-RELATED"/>
    <property type="match status" value="1"/>
</dbReference>
<protein>
    <submittedName>
        <fullName evidence="1">Uncharacterized protein</fullName>
    </submittedName>
</protein>
<reference evidence="2" key="1">
    <citation type="journal article" date="2007" name="Science">
        <title>Evolutionary and biomedical insights from the rhesus macaque genome.</title>
        <authorList>
            <person name="Gibbs R.A."/>
            <person name="Rogers J."/>
            <person name="Katze M.G."/>
            <person name="Bumgarner R."/>
            <person name="Weinstock G.M."/>
            <person name="Mardis E.R."/>
            <person name="Remington K.A."/>
            <person name="Strausberg R.L."/>
            <person name="Venter J.C."/>
            <person name="Wilson R.K."/>
            <person name="Batzer M.A."/>
            <person name="Bustamante C.D."/>
            <person name="Eichler E.E."/>
            <person name="Hahn M.W."/>
            <person name="Hardison R.C."/>
            <person name="Makova K.D."/>
            <person name="Miller W."/>
            <person name="Milosavljevic A."/>
            <person name="Palermo R.E."/>
            <person name="Siepel A."/>
            <person name="Sikela J.M."/>
            <person name="Attaway T."/>
            <person name="Bell S."/>
            <person name="Bernard K.E."/>
            <person name="Buhay C.J."/>
            <person name="Chandrabose M.N."/>
            <person name="Dao M."/>
            <person name="Davis C."/>
            <person name="Delehaunty K.D."/>
            <person name="Ding Y."/>
            <person name="Dinh H.H."/>
            <person name="Dugan-Rocha S."/>
            <person name="Fulton L.A."/>
            <person name="Gabisi R.A."/>
            <person name="Garner T.T."/>
            <person name="Godfrey J."/>
            <person name="Hawes A.C."/>
            <person name="Hernandez J."/>
            <person name="Hines S."/>
            <person name="Holder M."/>
            <person name="Hume J."/>
            <person name="Jhangiani S.N."/>
            <person name="Joshi V."/>
            <person name="Khan Z.M."/>
            <person name="Kirkness E.F."/>
            <person name="Cree A."/>
            <person name="Fowler R.G."/>
            <person name="Lee S."/>
            <person name="Lewis L.R."/>
            <person name="Li Z."/>
            <person name="Liu Y.-S."/>
            <person name="Moore S.M."/>
            <person name="Muzny D."/>
            <person name="Nazareth L.V."/>
            <person name="Ngo D.N."/>
            <person name="Okwuonu G.O."/>
            <person name="Pai G."/>
            <person name="Parker D."/>
            <person name="Paul H.A."/>
            <person name="Pfannkoch C."/>
            <person name="Pohl C.S."/>
            <person name="Rogers Y.-H.C."/>
            <person name="Ruiz S.J."/>
            <person name="Sabo A."/>
            <person name="Santibanez J."/>
            <person name="Schneider B.W."/>
            <person name="Smith S.M."/>
            <person name="Sodergren E."/>
            <person name="Svatek A.F."/>
            <person name="Utterback T.R."/>
            <person name="Vattathil S."/>
            <person name="Warren W."/>
            <person name="White C.S."/>
            <person name="Chinwalla A.T."/>
            <person name="Feng Y."/>
            <person name="Halpern A.L."/>
            <person name="Hillier L.W."/>
            <person name="Huang X."/>
            <person name="Minx P."/>
            <person name="Nelson J.O."/>
            <person name="Pepin K.H."/>
            <person name="Qin X."/>
            <person name="Sutton G.G."/>
            <person name="Venter E."/>
            <person name="Walenz B.P."/>
            <person name="Wallis J.W."/>
            <person name="Worley K.C."/>
            <person name="Yang S.-P."/>
            <person name="Jones S.M."/>
            <person name="Marra M.A."/>
            <person name="Rocchi M."/>
            <person name="Schein J.E."/>
            <person name="Baertsch R."/>
            <person name="Clarke L."/>
            <person name="Csuros M."/>
            <person name="Glasscock J."/>
            <person name="Harris R.A."/>
            <person name="Havlak P."/>
            <person name="Jackson A.R."/>
            <person name="Jiang H."/>
            <person name="Liu Y."/>
            <person name="Messina D.N."/>
            <person name="Shen Y."/>
            <person name="Song H.X.-Z."/>
            <person name="Wylie T."/>
            <person name="Zhang L."/>
            <person name="Birney E."/>
            <person name="Han K."/>
            <person name="Konkel M.K."/>
            <person name="Lee J."/>
            <person name="Smit A.F.A."/>
            <person name="Ullmer B."/>
            <person name="Wang H."/>
            <person name="Xing J."/>
            <person name="Burhans R."/>
            <person name="Cheng Z."/>
            <person name="Karro J.E."/>
            <person name="Ma J."/>
            <person name="Raney B."/>
            <person name="She X."/>
            <person name="Cox M.J."/>
            <person name="Demuth J.P."/>
            <person name="Dumas L.J."/>
            <person name="Han S.-G."/>
            <person name="Hopkins J."/>
            <person name="Karimpour-Fard A."/>
            <person name="Kim Y.H."/>
            <person name="Pollack J.R."/>
            <person name="Vinar T."/>
            <person name="Addo-Quaye C."/>
            <person name="Degenhardt J."/>
            <person name="Denby A."/>
            <person name="Hubisz M.J."/>
            <person name="Indap A."/>
            <person name="Kosiol C."/>
            <person name="Lahn B.T."/>
            <person name="Lawson H.A."/>
            <person name="Marklein A."/>
            <person name="Nielsen R."/>
            <person name="Vallender E.J."/>
            <person name="Clark A.G."/>
            <person name="Ferguson B."/>
            <person name="Hernandez R.D."/>
            <person name="Hirani K."/>
            <person name="Kehrer-Sawatzki H."/>
            <person name="Kolb J."/>
            <person name="Patil S."/>
            <person name="Pu L.-L."/>
            <person name="Ren Y."/>
            <person name="Smith D.G."/>
            <person name="Wheeler D.A."/>
            <person name="Schenck I."/>
            <person name="Ball E.V."/>
            <person name="Chen R."/>
            <person name="Cooper D.N."/>
            <person name="Giardine B."/>
            <person name="Hsu F."/>
            <person name="Kent W.J."/>
            <person name="Lesk A."/>
            <person name="Nelson D.L."/>
            <person name="O'brien W.E."/>
            <person name="Pruefer K."/>
            <person name="Stenson P.D."/>
            <person name="Wallace J.C."/>
            <person name="Ke H."/>
            <person name="Liu X.-M."/>
            <person name="Wang P."/>
            <person name="Xiang A.P."/>
            <person name="Yang F."/>
            <person name="Barber G.P."/>
            <person name="Haussler D."/>
            <person name="Karolchik D."/>
            <person name="Kern A.D."/>
            <person name="Kuhn R.M."/>
            <person name="Smith K.E."/>
            <person name="Zwieg A.S."/>
        </authorList>
    </citation>
    <scope>NUCLEOTIDE SEQUENCE [LARGE SCALE GENOMIC DNA]</scope>
    <source>
        <strain evidence="2">17573</strain>
    </source>
</reference>
<sequence>MEFCHVAQVGLELLSSSNPLTLASRSAGIYRREPLHLAKTIFVLFCFVLFESEFRSFTQTGVQWCDLSSLQPLPSGFKRFSCLSLLSSWDYRHLPPHRAIFFLFGIFIRDGFYHVDQAGLKLLTSRDPPASASQCWDYRREP</sequence>
<proteinExistence type="predicted"/>
<dbReference type="InParanoid" id="A0A5F7ZJY7"/>
<accession>A0A5F7ZJY7</accession>
<dbReference type="PANTHER" id="PTHR46254:SF3">
    <property type="entry name" value="SECRETED PROTEIN"/>
    <property type="match status" value="1"/>
</dbReference>
<dbReference type="Proteomes" id="UP000006718">
    <property type="component" value="Chromosome 20"/>
</dbReference>
<dbReference type="PRINTS" id="PR02045">
    <property type="entry name" value="F138DOMAIN"/>
</dbReference>
<dbReference type="Ensembl" id="ENSMMUT00000088855.1">
    <property type="protein sequence ID" value="ENSMMUP00000065920.1"/>
    <property type="gene ID" value="ENSMMUG00000056339.1"/>
</dbReference>
<keyword evidence="2" id="KW-1185">Reference proteome</keyword>
<dbReference type="Bgee" id="ENSMMUG00000056339">
    <property type="expression patterns" value="Expressed in intestine and 3 other cell types or tissues"/>
</dbReference>
<name>A0A5F7ZJY7_MACMU</name>
<dbReference type="GeneTree" id="ENSGT00940000161627"/>
<reference evidence="1" key="4">
    <citation type="submission" date="2025-09" db="UniProtKB">
        <authorList>
            <consortium name="Ensembl"/>
        </authorList>
    </citation>
    <scope>IDENTIFICATION</scope>
    <source>
        <strain evidence="1">17573</strain>
    </source>
</reference>
<reference evidence="1" key="2">
    <citation type="submission" date="2019-01" db="EMBL/GenBank/DDBJ databases">
        <authorList>
            <person name="Graves T."/>
            <person name="Eichler E.E."/>
            <person name="Wilson R.K."/>
        </authorList>
    </citation>
    <scope>NUCLEOTIDE SEQUENCE [LARGE SCALE GENOMIC DNA]</scope>
    <source>
        <strain evidence="1">17573</strain>
    </source>
</reference>
<evidence type="ECO:0000313" key="1">
    <source>
        <dbReference type="Ensembl" id="ENSMMUP00000065920.1"/>
    </source>
</evidence>
<dbReference type="AlphaFoldDB" id="A0A5F7ZJY7"/>
<dbReference type="VEuPathDB" id="HostDB:ENSMMUG00000056339"/>
<evidence type="ECO:0000313" key="2">
    <source>
        <dbReference type="Proteomes" id="UP000006718"/>
    </source>
</evidence>
<organism evidence="1 2">
    <name type="scientific">Macaca mulatta</name>
    <name type="common">Rhesus macaque</name>
    <dbReference type="NCBI Taxonomy" id="9544"/>
    <lineage>
        <taxon>Eukaryota</taxon>
        <taxon>Metazoa</taxon>
        <taxon>Chordata</taxon>
        <taxon>Craniata</taxon>
        <taxon>Vertebrata</taxon>
        <taxon>Euteleostomi</taxon>
        <taxon>Mammalia</taxon>
        <taxon>Eutheria</taxon>
        <taxon>Euarchontoglires</taxon>
        <taxon>Primates</taxon>
        <taxon>Haplorrhini</taxon>
        <taxon>Catarrhini</taxon>
        <taxon>Cercopithecidae</taxon>
        <taxon>Cercopithecinae</taxon>
        <taxon>Macaca</taxon>
    </lineage>
</organism>